<dbReference type="RefSeq" id="WP_126395491.1">
    <property type="nucleotide sequence ID" value="NZ_CP034539.1"/>
</dbReference>
<keyword evidence="2" id="KW-1133">Transmembrane helix</keyword>
<gene>
    <name evidence="3" type="ORF">EJ357_33815</name>
</gene>
<name>A0A3S9MF59_9ACTN</name>
<feature type="transmembrane region" description="Helical" evidence="2">
    <location>
        <begin position="62"/>
        <end position="82"/>
    </location>
</feature>
<feature type="transmembrane region" description="Helical" evidence="2">
    <location>
        <begin position="88"/>
        <end position="107"/>
    </location>
</feature>
<proteinExistence type="predicted"/>
<evidence type="ECO:0000313" key="4">
    <source>
        <dbReference type="Proteomes" id="UP000280298"/>
    </source>
</evidence>
<protein>
    <submittedName>
        <fullName evidence="3">Uncharacterized protein</fullName>
    </submittedName>
</protein>
<accession>A0A3S9MF59</accession>
<keyword evidence="2" id="KW-0812">Transmembrane</keyword>
<keyword evidence="4" id="KW-1185">Reference proteome</keyword>
<dbReference type="EMBL" id="CP034539">
    <property type="protein sequence ID" value="AZQ37824.1"/>
    <property type="molecule type" value="Genomic_DNA"/>
</dbReference>
<sequence length="301" mass="31551">MGNNGSDPLPVSARALTADSRLGNAVREFGRTYGYDYFDDEAVRRQLAEHEASLRRTARGGLVWTASLAGTVGLAWLLWGGLSKPENVGLAVTPGAALLLLAVVAFVRVYRQGTRKLRHPFLEGYRHVLAAALAHGAPVAFVPAWLTGRGGGGAEAAPLPPFTAPPFTAPPVGSTAPGRPRSPVGAGGAAPLPSKPTAVAEYERIAEQGGWHDEGGWILVGAGAAGVGYAVVKDVPAAFAAVLLVGLGIWTWLAGYRLGKRQRELAVEARRYLDQLTSAQAAGAVVPELSPQLRKLFDSRI</sequence>
<dbReference type="Proteomes" id="UP000280298">
    <property type="component" value="Chromosome"/>
</dbReference>
<dbReference type="KEGG" id="scya:EJ357_33815"/>
<keyword evidence="2" id="KW-0472">Membrane</keyword>
<evidence type="ECO:0000313" key="3">
    <source>
        <dbReference type="EMBL" id="AZQ37824.1"/>
    </source>
</evidence>
<organism evidence="3 4">
    <name type="scientific">Streptomyces cyaneochromogenes</name>
    <dbReference type="NCBI Taxonomy" id="2496836"/>
    <lineage>
        <taxon>Bacteria</taxon>
        <taxon>Bacillati</taxon>
        <taxon>Actinomycetota</taxon>
        <taxon>Actinomycetes</taxon>
        <taxon>Kitasatosporales</taxon>
        <taxon>Streptomycetaceae</taxon>
        <taxon>Streptomyces</taxon>
    </lineage>
</organism>
<reference evidence="3 4" key="1">
    <citation type="journal article" date="2019" name="Int. J. Syst. Evol. Microbiol.">
        <title>Streptomyces cyaneochromogenes sp. nov., a blue pigment-producing actinomycete from manganese-contaminated soil.</title>
        <authorList>
            <person name="Tang X."/>
            <person name="Zhao J."/>
            <person name="Li K."/>
            <person name="Chen Z."/>
            <person name="Sun Y."/>
            <person name="Gao J."/>
        </authorList>
    </citation>
    <scope>NUCLEOTIDE SEQUENCE [LARGE SCALE GENOMIC DNA]</scope>
    <source>
        <strain evidence="3 4">MK-45</strain>
    </source>
</reference>
<feature type="region of interest" description="Disordered" evidence="1">
    <location>
        <begin position="167"/>
        <end position="192"/>
    </location>
</feature>
<dbReference type="AlphaFoldDB" id="A0A3S9MF59"/>
<dbReference type="OrthoDB" id="4335487at2"/>
<evidence type="ECO:0000256" key="2">
    <source>
        <dbReference type="SAM" id="Phobius"/>
    </source>
</evidence>
<feature type="transmembrane region" description="Helical" evidence="2">
    <location>
        <begin position="237"/>
        <end position="256"/>
    </location>
</feature>
<evidence type="ECO:0000256" key="1">
    <source>
        <dbReference type="SAM" id="MobiDB-lite"/>
    </source>
</evidence>